<keyword evidence="5" id="KW-0653">Protein transport</keyword>
<dbReference type="EMBL" id="JALJOT010000009">
    <property type="protein sequence ID" value="KAK9907313.1"/>
    <property type="molecule type" value="Genomic_DNA"/>
</dbReference>
<protein>
    <recommendedName>
        <fullName evidence="3">Conserved oligomeric Golgi complex subunit 4</fullName>
    </recommendedName>
    <alternativeName>
        <fullName evidence="8">Component of oligomeric Golgi complex 4</fullName>
    </alternativeName>
</protein>
<evidence type="ECO:0000256" key="2">
    <source>
        <dbReference type="ARBA" id="ARBA00009215"/>
    </source>
</evidence>
<dbReference type="InterPro" id="IPR048682">
    <property type="entry name" value="COG4"/>
</dbReference>
<comment type="caution">
    <text evidence="10">The sequence shown here is derived from an EMBL/GenBank/DDBJ whole genome shotgun (WGS) entry which is preliminary data.</text>
</comment>
<dbReference type="PANTHER" id="PTHR24016">
    <property type="entry name" value="CONSERVED OLIGOMERIC GOLGI COMPLEX SUBUNIT 4"/>
    <property type="match status" value="1"/>
</dbReference>
<dbReference type="InterPro" id="IPR048680">
    <property type="entry name" value="COG4_N"/>
</dbReference>
<comment type="subcellular location">
    <subcellularLocation>
        <location evidence="1">Golgi apparatus membrane</location>
        <topology evidence="1">Peripheral membrane protein</topology>
    </subcellularLocation>
</comment>
<evidence type="ECO:0000256" key="6">
    <source>
        <dbReference type="ARBA" id="ARBA00023034"/>
    </source>
</evidence>
<accession>A0ABR2YKE5</accession>
<evidence type="ECO:0000259" key="9">
    <source>
        <dbReference type="SMART" id="SM00762"/>
    </source>
</evidence>
<proteinExistence type="inferred from homology"/>
<dbReference type="Pfam" id="PF20663">
    <property type="entry name" value="COG4_N"/>
    <property type="match status" value="1"/>
</dbReference>
<dbReference type="Gene3D" id="1.20.58.1970">
    <property type="match status" value="1"/>
</dbReference>
<keyword evidence="7" id="KW-0472">Membrane</keyword>
<dbReference type="PANTHER" id="PTHR24016:SF0">
    <property type="entry name" value="CONSERVED OLIGOMERIC GOLGI COMPLEX SUBUNIT 4"/>
    <property type="match status" value="1"/>
</dbReference>
<name>A0ABR2YKE5_9CHLO</name>
<keyword evidence="11" id="KW-1185">Reference proteome</keyword>
<dbReference type="SMART" id="SM00762">
    <property type="entry name" value="Cog4"/>
    <property type="match status" value="1"/>
</dbReference>
<dbReference type="InterPro" id="IPR013167">
    <property type="entry name" value="COG4_M"/>
</dbReference>
<feature type="domain" description="COG4 transport protein middle alpha-helical bundle" evidence="9">
    <location>
        <begin position="167"/>
        <end position="474"/>
    </location>
</feature>
<organism evidence="10 11">
    <name type="scientific">Coccomyxa subellipsoidea</name>
    <dbReference type="NCBI Taxonomy" id="248742"/>
    <lineage>
        <taxon>Eukaryota</taxon>
        <taxon>Viridiplantae</taxon>
        <taxon>Chlorophyta</taxon>
        <taxon>core chlorophytes</taxon>
        <taxon>Trebouxiophyceae</taxon>
        <taxon>Trebouxiophyceae incertae sedis</taxon>
        <taxon>Coccomyxaceae</taxon>
        <taxon>Coccomyxa</taxon>
    </lineage>
</organism>
<evidence type="ECO:0000256" key="4">
    <source>
        <dbReference type="ARBA" id="ARBA00022448"/>
    </source>
</evidence>
<evidence type="ECO:0000256" key="1">
    <source>
        <dbReference type="ARBA" id="ARBA00004395"/>
    </source>
</evidence>
<sequence length="738" mass="82064">MSVLVPLDFSSVKRLTNLTDINRALHETVARERSIEAELEQLLSKRVEIEKGFVNLHDSASDVLDTLLSDAEQLAASVHSTSELSEGVSFKVRELDTAQSRIDDTLQRISIVVDRSNAVDGIRGALEVGDYETAAEHVSKYLDLERRFGTMTDEVENRQLQDQRRVIEEAKVRLRHEIQSRLDEAKEKGDYKAVLRFTRLFAPLGLQEEGLQAFLSYLRDLISKRAEVDYTSLVEGAEEAETDYVGTLTNLFKDVAVAVDENEQFVAGTFGPEAAVEAILGLQQLCDQHGTKIMQRYIKFRRLQQLMGEIGTLSVAKRTSAPAQASLAVDPRQIEGYLEEMLVLCQRSEEYNQFMLAKLTGAAAGSGSPKADTASLENSFRSGQFNVTVRELIAYYINLEEFYLEENVSKAITIDEWSADALTTSMVDDVFFILQKCGRRALATGNLQCLCAILGQINNLLSNSLRTALELNWKAGAARLAQAVAAATGDNVVAPTGNSAEYAAVFNNADVSATYVGKLREELEESSYHFFASNNERERIKSVLADLSKTSSDFAHITARALEQLSTAIVPRLRPMLDEAGSASYELSEEEYARNEVEDTWVQALLAMLCAILQWLQPFLTPNNYDALVASLLEKVVERVEATLRLKAFNQLGGLQLDRDVRSLVATLSNVTQRTVRDKFAILNQMGTLLSLESVSEVMDYWGHNAGPITWRLTEAQVKEVLGQRTDFEPHEIAALDL</sequence>
<evidence type="ECO:0000313" key="10">
    <source>
        <dbReference type="EMBL" id="KAK9907313.1"/>
    </source>
</evidence>
<dbReference type="Gene3D" id="1.10.287.1060">
    <property type="entry name" value="ESAT-6-like"/>
    <property type="match status" value="1"/>
</dbReference>
<dbReference type="Pfam" id="PF08318">
    <property type="entry name" value="COG4_m"/>
    <property type="match status" value="1"/>
</dbReference>
<gene>
    <name evidence="10" type="ORF">WJX75_001280</name>
</gene>
<evidence type="ECO:0000256" key="5">
    <source>
        <dbReference type="ARBA" id="ARBA00022927"/>
    </source>
</evidence>
<dbReference type="Pfam" id="PF20662">
    <property type="entry name" value="COG4_C"/>
    <property type="match status" value="1"/>
</dbReference>
<evidence type="ECO:0000256" key="3">
    <source>
        <dbReference type="ARBA" id="ARBA00020975"/>
    </source>
</evidence>
<reference evidence="10 11" key="1">
    <citation type="journal article" date="2024" name="Nat. Commun.">
        <title>Phylogenomics reveals the evolutionary origins of lichenization in chlorophyte algae.</title>
        <authorList>
            <person name="Puginier C."/>
            <person name="Libourel C."/>
            <person name="Otte J."/>
            <person name="Skaloud P."/>
            <person name="Haon M."/>
            <person name="Grisel S."/>
            <person name="Petersen M."/>
            <person name="Berrin J.G."/>
            <person name="Delaux P.M."/>
            <person name="Dal Grande F."/>
            <person name="Keller J."/>
        </authorList>
    </citation>
    <scope>NUCLEOTIDE SEQUENCE [LARGE SCALE GENOMIC DNA]</scope>
    <source>
        <strain evidence="10 11">SAG 216-7</strain>
    </source>
</reference>
<keyword evidence="6" id="KW-0333">Golgi apparatus</keyword>
<dbReference type="Proteomes" id="UP001491310">
    <property type="component" value="Unassembled WGS sequence"/>
</dbReference>
<evidence type="ECO:0000256" key="7">
    <source>
        <dbReference type="ARBA" id="ARBA00023136"/>
    </source>
</evidence>
<comment type="similarity">
    <text evidence="2">Belongs to the COG4 family.</text>
</comment>
<evidence type="ECO:0000256" key="8">
    <source>
        <dbReference type="ARBA" id="ARBA00031340"/>
    </source>
</evidence>
<keyword evidence="4" id="KW-0813">Transport</keyword>
<dbReference type="InterPro" id="IPR048684">
    <property type="entry name" value="COG4_C"/>
</dbReference>
<evidence type="ECO:0000313" key="11">
    <source>
        <dbReference type="Proteomes" id="UP001491310"/>
    </source>
</evidence>